<keyword evidence="2" id="KW-1185">Reference proteome</keyword>
<gene>
    <name evidence="1" type="ORF">LPLAT_LOCUS6618</name>
</gene>
<evidence type="ECO:0000313" key="2">
    <source>
        <dbReference type="Proteomes" id="UP001497644"/>
    </source>
</evidence>
<name>A0AAV2NNL7_9HYME</name>
<protein>
    <submittedName>
        <fullName evidence="1">Uncharacterized protein</fullName>
    </submittedName>
</protein>
<dbReference type="EMBL" id="OZ034825">
    <property type="protein sequence ID" value="CAL1680626.1"/>
    <property type="molecule type" value="Genomic_DNA"/>
</dbReference>
<reference evidence="1" key="1">
    <citation type="submission" date="2024-04" db="EMBL/GenBank/DDBJ databases">
        <authorList>
            <consortium name="Molecular Ecology Group"/>
        </authorList>
    </citation>
    <scope>NUCLEOTIDE SEQUENCE</scope>
</reference>
<accession>A0AAV2NNL7</accession>
<evidence type="ECO:0000313" key="1">
    <source>
        <dbReference type="EMBL" id="CAL1680626.1"/>
    </source>
</evidence>
<organism evidence="1 2">
    <name type="scientific">Lasius platythorax</name>
    <dbReference type="NCBI Taxonomy" id="488582"/>
    <lineage>
        <taxon>Eukaryota</taxon>
        <taxon>Metazoa</taxon>
        <taxon>Ecdysozoa</taxon>
        <taxon>Arthropoda</taxon>
        <taxon>Hexapoda</taxon>
        <taxon>Insecta</taxon>
        <taxon>Pterygota</taxon>
        <taxon>Neoptera</taxon>
        <taxon>Endopterygota</taxon>
        <taxon>Hymenoptera</taxon>
        <taxon>Apocrita</taxon>
        <taxon>Aculeata</taxon>
        <taxon>Formicoidea</taxon>
        <taxon>Formicidae</taxon>
        <taxon>Formicinae</taxon>
        <taxon>Lasius</taxon>
        <taxon>Lasius</taxon>
    </lineage>
</organism>
<dbReference type="Proteomes" id="UP001497644">
    <property type="component" value="Chromosome 2"/>
</dbReference>
<dbReference type="AlphaFoldDB" id="A0AAV2NNL7"/>
<sequence length="81" mass="9141">MKRFLSAIELALRSLKQELFDAYTASTEFVELAQELPEDHSINSMGQLPWPVWHCPASSRNATCSPSHSHISTVHTLKSKF</sequence>
<proteinExistence type="predicted"/>